<proteinExistence type="predicted"/>
<reference evidence="1" key="1">
    <citation type="submission" date="2022-10" db="EMBL/GenBank/DDBJ databases">
        <title>Novel sulphate-reducing endosymbionts in the free-living metamonad Anaeramoeba.</title>
        <authorList>
            <person name="Jerlstrom-Hultqvist J."/>
            <person name="Cepicka I."/>
            <person name="Gallot-Lavallee L."/>
            <person name="Salas-Leiva D."/>
            <person name="Curtis B.A."/>
            <person name="Zahonova K."/>
            <person name="Pipaliya S."/>
            <person name="Dacks J."/>
            <person name="Roger A.J."/>
        </authorList>
    </citation>
    <scope>NUCLEOTIDE SEQUENCE</scope>
    <source>
        <strain evidence="1">BMAN</strain>
    </source>
</reference>
<dbReference type="Proteomes" id="UP001149090">
    <property type="component" value="Unassembled WGS sequence"/>
</dbReference>
<gene>
    <name evidence="1" type="ORF">M0811_13535</name>
</gene>
<evidence type="ECO:0000313" key="2">
    <source>
        <dbReference type="Proteomes" id="UP001149090"/>
    </source>
</evidence>
<accession>A0A9Q0R582</accession>
<name>A0A9Q0R582_ANAIG</name>
<comment type="caution">
    <text evidence="1">The sequence shown here is derived from an EMBL/GenBank/DDBJ whole genome shotgun (WGS) entry which is preliminary data.</text>
</comment>
<evidence type="ECO:0000313" key="1">
    <source>
        <dbReference type="EMBL" id="KAJ5066509.1"/>
    </source>
</evidence>
<protein>
    <submittedName>
        <fullName evidence="1">Uncharacterized protein</fullName>
    </submittedName>
</protein>
<organism evidence="1 2">
    <name type="scientific">Anaeramoeba ignava</name>
    <name type="common">Anaerobic marine amoeba</name>
    <dbReference type="NCBI Taxonomy" id="1746090"/>
    <lineage>
        <taxon>Eukaryota</taxon>
        <taxon>Metamonada</taxon>
        <taxon>Anaeramoebidae</taxon>
        <taxon>Anaeramoeba</taxon>
    </lineage>
</organism>
<sequence length="534" mass="63668">MTETKPKKQKNLKIFLQHQPNGTELNKLWNQRKKKHELGWYFDFASLFIRSYYRWNPNSQQFLVDGSSRFEQIFLQEQIKEAVLLDLAQPPSFVRRTSFTLYSFQEDFKLFLGEKQLHFSHMFKKDFIKSKSDISDSNDELTHSSEETLYLSNQIQKKFDFRSAIAFDVVLILSRSKFNRQGLLESQFFELLLGCLKLTNLFLEQTRRLEIFDKSSLIAEPVLVNDLLLINFLISNILDSFSSFLNPYDEVIEKNSSPQIQKYTNWFKDYQVFDSLIETLEKFIYLGQTTILTSKHYEIELKFLNIFDLFMSYGMLSENDAKSFIDNFVSSFKPKDSLLETIMDQEKKQQEYFSLFTTETVPDIYKTNYFDFYERKKNDSGKDNFLFISLYQANILEFQTKMRILQVIQKFSLSKSPIQQILFSNQSFDYLTDFVLWVSMTFPSQWIEKYIKYEKQLLNENLNQNQNSNENLNLNQNSNEIVKNKFHAKFQIYFGYSTHKKISVEIQLISPSGKPGIFYTKIFLFKYFKWYESP</sequence>
<dbReference type="EMBL" id="JAPDFW010000141">
    <property type="protein sequence ID" value="KAJ5066509.1"/>
    <property type="molecule type" value="Genomic_DNA"/>
</dbReference>
<keyword evidence="2" id="KW-1185">Reference proteome</keyword>
<dbReference type="AlphaFoldDB" id="A0A9Q0R582"/>